<gene>
    <name evidence="2" type="ORF">HELGO_WM21115</name>
</gene>
<evidence type="ECO:0000313" key="2">
    <source>
        <dbReference type="EMBL" id="CAA6828972.1"/>
    </source>
</evidence>
<dbReference type="EMBL" id="CACVAT010000487">
    <property type="protein sequence ID" value="CAA6828972.1"/>
    <property type="molecule type" value="Genomic_DNA"/>
</dbReference>
<keyword evidence="1" id="KW-0472">Membrane</keyword>
<protein>
    <recommendedName>
        <fullName evidence="3">Type 4 fimbrial biogenesis protein PilX N-terminal domain-containing protein</fullName>
    </recommendedName>
</protein>
<reference evidence="2" key="1">
    <citation type="submission" date="2020-01" db="EMBL/GenBank/DDBJ databases">
        <authorList>
            <person name="Meier V. D."/>
            <person name="Meier V D."/>
        </authorList>
    </citation>
    <scope>NUCLEOTIDE SEQUENCE</scope>
    <source>
        <strain evidence="2">HLG_WM_MAG_09</strain>
    </source>
</reference>
<evidence type="ECO:0000256" key="1">
    <source>
        <dbReference type="SAM" id="Phobius"/>
    </source>
</evidence>
<keyword evidence="1" id="KW-1133">Transmembrane helix</keyword>
<dbReference type="AlphaFoldDB" id="A0A6S6UJH6"/>
<evidence type="ECO:0008006" key="3">
    <source>
        <dbReference type="Google" id="ProtNLM"/>
    </source>
</evidence>
<proteinExistence type="predicted"/>
<sequence>MTNNHKYKMNVVSKAGQNGSALLWGLVILLTLTVIGVAAARMGITDIRIAGNQIFGVMTYQSSESVLERISTLFHIKETTDEADMINSWDFVDAVNEGATNSTGTIRMAGSIQCAPQEGFAMSAEMTPGVGSVSCLLYTMDSRATLSGTGARSNHSQGVMKYVPASGAAASGG</sequence>
<keyword evidence="1" id="KW-0812">Transmembrane</keyword>
<organism evidence="2">
    <name type="scientific">uncultured Thiotrichaceae bacterium</name>
    <dbReference type="NCBI Taxonomy" id="298394"/>
    <lineage>
        <taxon>Bacteria</taxon>
        <taxon>Pseudomonadati</taxon>
        <taxon>Pseudomonadota</taxon>
        <taxon>Gammaproteobacteria</taxon>
        <taxon>Thiotrichales</taxon>
        <taxon>Thiotrichaceae</taxon>
        <taxon>environmental samples</taxon>
    </lineage>
</organism>
<name>A0A6S6UJH6_9GAMM</name>
<feature type="transmembrane region" description="Helical" evidence="1">
    <location>
        <begin position="21"/>
        <end position="44"/>
    </location>
</feature>
<accession>A0A6S6UJH6</accession>